<comment type="caution">
    <text evidence="1">The sequence shown here is derived from an EMBL/GenBank/DDBJ whole genome shotgun (WGS) entry which is preliminary data.</text>
</comment>
<name>A0AAP2GT43_9BACT</name>
<dbReference type="AlphaFoldDB" id="A0AAP2GT43"/>
<dbReference type="EMBL" id="JAHESE010000097">
    <property type="protein sequence ID" value="MBT1712496.1"/>
    <property type="molecule type" value="Genomic_DNA"/>
</dbReference>
<proteinExistence type="predicted"/>
<accession>A0AAP2GT43</accession>
<sequence length="96" mass="10829">PSPYSVLYVRFSSDTALVDNSVYTVIESTAASSPARGKAYVAIRDANGVHHYSGLSEDKIYVRVKDGTVTFDLCDLDMFYYYTYKFNMTGRVVYKP</sequence>
<reference evidence="1 2" key="1">
    <citation type="submission" date="2021-05" db="EMBL/GenBank/DDBJ databases">
        <title>A Polyphasic approach of four new species of the genus Ohtaekwangia: Ohtaekwangia histidinii sp. nov., Ohtaekwangia cretensis sp. nov., Ohtaekwangia indiensis sp. nov., Ohtaekwangia reichenbachii sp. nov. from diverse environment.</title>
        <authorList>
            <person name="Octaviana S."/>
        </authorList>
    </citation>
    <scope>NUCLEOTIDE SEQUENCE [LARGE SCALE GENOMIC DNA]</scope>
    <source>
        <strain evidence="1 2">PWU5</strain>
    </source>
</reference>
<dbReference type="RefSeq" id="WP_254088055.1">
    <property type="nucleotide sequence ID" value="NZ_JAHESE010000097.1"/>
</dbReference>
<protein>
    <submittedName>
        <fullName evidence="1">Uncharacterized protein</fullName>
    </submittedName>
</protein>
<gene>
    <name evidence="1" type="ORF">KK062_29950</name>
</gene>
<feature type="non-terminal residue" evidence="1">
    <location>
        <position position="1"/>
    </location>
</feature>
<evidence type="ECO:0000313" key="2">
    <source>
        <dbReference type="Proteomes" id="UP001319080"/>
    </source>
</evidence>
<dbReference type="Proteomes" id="UP001319080">
    <property type="component" value="Unassembled WGS sequence"/>
</dbReference>
<organism evidence="1 2">
    <name type="scientific">Dawidia cretensis</name>
    <dbReference type="NCBI Taxonomy" id="2782350"/>
    <lineage>
        <taxon>Bacteria</taxon>
        <taxon>Pseudomonadati</taxon>
        <taxon>Bacteroidota</taxon>
        <taxon>Cytophagia</taxon>
        <taxon>Cytophagales</taxon>
        <taxon>Chryseotaleaceae</taxon>
        <taxon>Dawidia</taxon>
    </lineage>
</organism>
<evidence type="ECO:0000313" key="1">
    <source>
        <dbReference type="EMBL" id="MBT1712496.1"/>
    </source>
</evidence>
<keyword evidence="2" id="KW-1185">Reference proteome</keyword>